<feature type="transmembrane region" description="Helical" evidence="8">
    <location>
        <begin position="49"/>
        <end position="69"/>
    </location>
</feature>
<feature type="transmembrane region" description="Helical" evidence="8">
    <location>
        <begin position="12"/>
        <end position="29"/>
    </location>
</feature>
<keyword evidence="3" id="KW-0813">Transport</keyword>
<accession>A0A4Q5N3N4</accession>
<feature type="transmembrane region" description="Helical" evidence="8">
    <location>
        <begin position="373"/>
        <end position="393"/>
    </location>
</feature>
<dbReference type="Pfam" id="PF07690">
    <property type="entry name" value="MFS_1"/>
    <property type="match status" value="1"/>
</dbReference>
<dbReference type="GO" id="GO:0005886">
    <property type="term" value="C:plasma membrane"/>
    <property type="evidence" value="ECO:0007669"/>
    <property type="project" value="UniProtKB-SubCell"/>
</dbReference>
<dbReference type="PANTHER" id="PTHR23502:SF132">
    <property type="entry name" value="POLYAMINE TRANSPORTER 2-RELATED"/>
    <property type="match status" value="1"/>
</dbReference>
<feature type="transmembrane region" description="Helical" evidence="8">
    <location>
        <begin position="109"/>
        <end position="126"/>
    </location>
</feature>
<dbReference type="InterPro" id="IPR004812">
    <property type="entry name" value="Efflux_drug-R_Bcr/CmlA"/>
</dbReference>
<evidence type="ECO:0000256" key="7">
    <source>
        <dbReference type="ARBA" id="ARBA00023136"/>
    </source>
</evidence>
<dbReference type="Gene3D" id="1.20.1720.10">
    <property type="entry name" value="Multidrug resistance protein D"/>
    <property type="match status" value="1"/>
</dbReference>
<dbReference type="InterPro" id="IPR036259">
    <property type="entry name" value="MFS_trans_sf"/>
</dbReference>
<proteinExistence type="inferred from homology"/>
<keyword evidence="11" id="KW-1185">Reference proteome</keyword>
<sequence>MPPTPARTRIGAGFILLLSALTAIGPLTFDTYLAAFPEIAVDLSASSALVQLTLTASLAGLALGQLLIGSLSDTYGRRRPLLGSLAVYVLASTAIVFAGSVGMLTALRFVQGFSAAAGMVLSMAIIQDKYTGIQVSKVLARLMLVVGVAPILAPTIGAQLLRFGSWRSIFGFLAATGVVLLVLAAVFLRESLPVERRRLGGTSAALGTYRDLLTNRPFLGLALLSAFYMSALFTYVASSTFVFQAGFGLDVQQFGFVFAGGAAAITIASQVCGALVGRFQPTQILTFAVWSGLGLSTALFVVALAGGGLVPVGVLLILTLATAGLVMPSAPAIALATNGHRAGSAAALLGALQFGVGALIAPITGLLGGDPAVAMAGVMFTMIALSAILLAAVSRTWRRQPVAPLAPPTSVPAITAEIPVSAL</sequence>
<dbReference type="SUPFAM" id="SSF103473">
    <property type="entry name" value="MFS general substrate transporter"/>
    <property type="match status" value="1"/>
</dbReference>
<evidence type="ECO:0000256" key="6">
    <source>
        <dbReference type="ARBA" id="ARBA00022989"/>
    </source>
</evidence>
<dbReference type="InterPro" id="IPR020846">
    <property type="entry name" value="MFS_dom"/>
</dbReference>
<dbReference type="CDD" id="cd17320">
    <property type="entry name" value="MFS_MdfA_MDR_like"/>
    <property type="match status" value="1"/>
</dbReference>
<gene>
    <name evidence="10" type="ORF">EUA98_06455</name>
</gene>
<evidence type="ECO:0000313" key="10">
    <source>
        <dbReference type="EMBL" id="RYV51873.1"/>
    </source>
</evidence>
<feature type="transmembrane region" description="Helical" evidence="8">
    <location>
        <begin position="169"/>
        <end position="188"/>
    </location>
</feature>
<comment type="similarity">
    <text evidence="2">Belongs to the major facilitator superfamily. Bcr/CmlA family.</text>
</comment>
<dbReference type="GO" id="GO:0042910">
    <property type="term" value="F:xenobiotic transmembrane transporter activity"/>
    <property type="evidence" value="ECO:0007669"/>
    <property type="project" value="InterPro"/>
</dbReference>
<organism evidence="10 11">
    <name type="scientific">Pengzhenrongella frigida</name>
    <dbReference type="NCBI Taxonomy" id="1259133"/>
    <lineage>
        <taxon>Bacteria</taxon>
        <taxon>Bacillati</taxon>
        <taxon>Actinomycetota</taxon>
        <taxon>Actinomycetes</taxon>
        <taxon>Micrococcales</taxon>
        <taxon>Pengzhenrongella</taxon>
    </lineage>
</organism>
<dbReference type="NCBIfam" id="TIGR00710">
    <property type="entry name" value="efflux_Bcr_CflA"/>
    <property type="match status" value="1"/>
</dbReference>
<feature type="transmembrane region" description="Helical" evidence="8">
    <location>
        <begin position="347"/>
        <end position="367"/>
    </location>
</feature>
<keyword evidence="5 8" id="KW-0812">Transmembrane</keyword>
<feature type="domain" description="Major facilitator superfamily (MFS) profile" evidence="9">
    <location>
        <begin position="14"/>
        <end position="395"/>
    </location>
</feature>
<feature type="transmembrane region" description="Helical" evidence="8">
    <location>
        <begin position="256"/>
        <end position="277"/>
    </location>
</feature>
<dbReference type="InterPro" id="IPR011701">
    <property type="entry name" value="MFS"/>
</dbReference>
<dbReference type="PROSITE" id="PS50850">
    <property type="entry name" value="MFS"/>
    <property type="match status" value="1"/>
</dbReference>
<evidence type="ECO:0000256" key="2">
    <source>
        <dbReference type="ARBA" id="ARBA00006236"/>
    </source>
</evidence>
<keyword evidence="7 8" id="KW-0472">Membrane</keyword>
<comment type="subcellular location">
    <subcellularLocation>
        <location evidence="1">Cell membrane</location>
        <topology evidence="1">Multi-pass membrane protein</topology>
    </subcellularLocation>
</comment>
<protein>
    <submittedName>
        <fullName evidence="10">Bcr/CflA family efflux MFS transporter</fullName>
    </submittedName>
</protein>
<dbReference type="RefSeq" id="WP_130101849.1">
    <property type="nucleotide sequence ID" value="NZ_SDWW01000011.1"/>
</dbReference>
<name>A0A4Q5N3N4_9MICO</name>
<feature type="transmembrane region" description="Helical" evidence="8">
    <location>
        <begin position="81"/>
        <end position="103"/>
    </location>
</feature>
<dbReference type="GO" id="GO:1990961">
    <property type="term" value="P:xenobiotic detoxification by transmembrane export across the plasma membrane"/>
    <property type="evidence" value="ECO:0007669"/>
    <property type="project" value="InterPro"/>
</dbReference>
<feature type="transmembrane region" description="Helical" evidence="8">
    <location>
        <begin position="218"/>
        <end position="236"/>
    </location>
</feature>
<evidence type="ECO:0000256" key="8">
    <source>
        <dbReference type="SAM" id="Phobius"/>
    </source>
</evidence>
<evidence type="ECO:0000256" key="4">
    <source>
        <dbReference type="ARBA" id="ARBA00022475"/>
    </source>
</evidence>
<dbReference type="PANTHER" id="PTHR23502">
    <property type="entry name" value="MAJOR FACILITATOR SUPERFAMILY"/>
    <property type="match status" value="1"/>
</dbReference>
<comment type="caution">
    <text evidence="10">The sequence shown here is derived from an EMBL/GenBank/DDBJ whole genome shotgun (WGS) entry which is preliminary data.</text>
</comment>
<feature type="transmembrane region" description="Helical" evidence="8">
    <location>
        <begin position="284"/>
        <end position="306"/>
    </location>
</feature>
<feature type="transmembrane region" description="Helical" evidence="8">
    <location>
        <begin position="138"/>
        <end position="157"/>
    </location>
</feature>
<evidence type="ECO:0000259" key="9">
    <source>
        <dbReference type="PROSITE" id="PS50850"/>
    </source>
</evidence>
<dbReference type="AlphaFoldDB" id="A0A4Q5N3N4"/>
<evidence type="ECO:0000256" key="3">
    <source>
        <dbReference type="ARBA" id="ARBA00022448"/>
    </source>
</evidence>
<dbReference type="OrthoDB" id="9814303at2"/>
<dbReference type="EMBL" id="SDWW01000011">
    <property type="protein sequence ID" value="RYV51873.1"/>
    <property type="molecule type" value="Genomic_DNA"/>
</dbReference>
<feature type="transmembrane region" description="Helical" evidence="8">
    <location>
        <begin position="312"/>
        <end position="335"/>
    </location>
</feature>
<evidence type="ECO:0000256" key="5">
    <source>
        <dbReference type="ARBA" id="ARBA00022692"/>
    </source>
</evidence>
<keyword evidence="4" id="KW-1003">Cell membrane</keyword>
<keyword evidence="6 8" id="KW-1133">Transmembrane helix</keyword>
<evidence type="ECO:0000313" key="11">
    <source>
        <dbReference type="Proteomes" id="UP000293764"/>
    </source>
</evidence>
<dbReference type="Proteomes" id="UP000293764">
    <property type="component" value="Unassembled WGS sequence"/>
</dbReference>
<reference evidence="10 11" key="1">
    <citation type="submission" date="2019-01" db="EMBL/GenBank/DDBJ databases">
        <title>Novel species of Cellulomonas.</title>
        <authorList>
            <person name="Liu Q."/>
            <person name="Xin Y.-H."/>
        </authorList>
    </citation>
    <scope>NUCLEOTIDE SEQUENCE [LARGE SCALE GENOMIC DNA]</scope>
    <source>
        <strain evidence="10 11">HLT2-17</strain>
    </source>
</reference>
<evidence type="ECO:0000256" key="1">
    <source>
        <dbReference type="ARBA" id="ARBA00004651"/>
    </source>
</evidence>